<evidence type="ECO:0000313" key="5">
    <source>
        <dbReference type="Proteomes" id="UP000030664"/>
    </source>
</evidence>
<evidence type="ECO:0000256" key="1">
    <source>
        <dbReference type="SAM" id="MobiDB-lite"/>
    </source>
</evidence>
<dbReference type="AlphaFoldDB" id="A0A0B0DBJ8"/>
<reference evidence="4 5" key="1">
    <citation type="submission" date="2014-09" db="EMBL/GenBank/DDBJ databases">
        <title>High-quality draft genome sequence of Kocuria marina SO9-6, an actinobacterium isolated from a copper mine.</title>
        <authorList>
            <person name="Castro D.B."/>
            <person name="Pereira L.B."/>
            <person name="Silva M.V."/>
            <person name="Silva B.P."/>
            <person name="Zanardi B.R."/>
            <person name="Carlos C."/>
            <person name="Belgini D.R."/>
            <person name="Limache E.G."/>
            <person name="Lacerda G.V."/>
            <person name="Nery M.B."/>
            <person name="Gomes M.B."/>
            <person name="Souza S."/>
            <person name="Silva T.M."/>
            <person name="Rodrigues V.D."/>
            <person name="Paulino L.C."/>
            <person name="Vicentini R."/>
            <person name="Ferraz L.F."/>
            <person name="Ottoboni L.M."/>
        </authorList>
    </citation>
    <scope>NUCLEOTIDE SEQUENCE [LARGE SCALE GENOMIC DNA]</scope>
    <source>
        <strain evidence="4 5">SO9-6</strain>
    </source>
</reference>
<evidence type="ECO:0000256" key="2">
    <source>
        <dbReference type="SAM" id="SignalP"/>
    </source>
</evidence>
<sequence>MTAVRRLPVTLAGLLILAGATACSSAQDEQAPPTTPHAHSTAESPSVSSSPAASASPTTGASGTGHAHMHEHAMDGGPAPEGITPAANPTYPVGSEVTLTADHMPGMKGAPATVSGAYSTTAYSVNYEPTDGGPEVTDHKWVVQEEIRDAGSERLPDGASVTIEADHMPGMKGAHGTIESSTTQTVYMVDYESDGMTMTNHKWVVEDELHARD</sequence>
<name>A0A0B0DBJ8_9MICC</name>
<feature type="compositionally biased region" description="Low complexity" evidence="1">
    <location>
        <begin position="38"/>
        <end position="66"/>
    </location>
</feature>
<dbReference type="eggNOG" id="COG1388">
    <property type="taxonomic scope" value="Bacteria"/>
</dbReference>
<proteinExistence type="predicted"/>
<feature type="domain" description="DUF1541" evidence="3">
    <location>
        <begin position="93"/>
        <end position="144"/>
    </location>
</feature>
<dbReference type="Gene3D" id="2.30.30.1210">
    <property type="entry name" value="Domain of unknown function DUF1541"/>
    <property type="match status" value="1"/>
</dbReference>
<evidence type="ECO:0000313" key="4">
    <source>
        <dbReference type="EMBL" id="KHE73482.1"/>
    </source>
</evidence>
<dbReference type="InterPro" id="IPR011438">
    <property type="entry name" value="DUF1541"/>
</dbReference>
<dbReference type="Proteomes" id="UP000030664">
    <property type="component" value="Unassembled WGS sequence"/>
</dbReference>
<feature type="region of interest" description="Disordered" evidence="1">
    <location>
        <begin position="26"/>
        <end position="97"/>
    </location>
</feature>
<evidence type="ECO:0000259" key="3">
    <source>
        <dbReference type="Pfam" id="PF07563"/>
    </source>
</evidence>
<keyword evidence="2" id="KW-0732">Signal</keyword>
<dbReference type="PROSITE" id="PS51257">
    <property type="entry name" value="PROKAR_LIPOPROTEIN"/>
    <property type="match status" value="1"/>
</dbReference>
<feature type="domain" description="DUF1541" evidence="3">
    <location>
        <begin position="157"/>
        <end position="206"/>
    </location>
</feature>
<dbReference type="EMBL" id="JROM01000058">
    <property type="protein sequence ID" value="KHE73482.1"/>
    <property type="molecule type" value="Genomic_DNA"/>
</dbReference>
<accession>A0A0B0DBJ8</accession>
<comment type="caution">
    <text evidence="4">The sequence shown here is derived from an EMBL/GenBank/DDBJ whole genome shotgun (WGS) entry which is preliminary data.</text>
</comment>
<organism evidence="4 5">
    <name type="scientific">Kocuria marina</name>
    <dbReference type="NCBI Taxonomy" id="223184"/>
    <lineage>
        <taxon>Bacteria</taxon>
        <taxon>Bacillati</taxon>
        <taxon>Actinomycetota</taxon>
        <taxon>Actinomycetes</taxon>
        <taxon>Micrococcales</taxon>
        <taxon>Micrococcaceae</taxon>
        <taxon>Kocuria</taxon>
    </lineage>
</organism>
<dbReference type="STRING" id="223184.AS25_13155"/>
<dbReference type="Pfam" id="PF07563">
    <property type="entry name" value="DUF1541"/>
    <property type="match status" value="2"/>
</dbReference>
<feature type="signal peptide" evidence="2">
    <location>
        <begin position="1"/>
        <end position="26"/>
    </location>
</feature>
<protein>
    <recommendedName>
        <fullName evidence="3">DUF1541 domain-containing protein</fullName>
    </recommendedName>
</protein>
<feature type="chain" id="PRO_5038740633" description="DUF1541 domain-containing protein" evidence="2">
    <location>
        <begin position="27"/>
        <end position="213"/>
    </location>
</feature>
<gene>
    <name evidence="4" type="ORF">AS25_13155</name>
</gene>